<dbReference type="SUPFAM" id="SSF52788">
    <property type="entry name" value="Phosphotyrosine protein phosphatases I"/>
    <property type="match status" value="1"/>
</dbReference>
<evidence type="ECO:0000256" key="1">
    <source>
        <dbReference type="ARBA" id="ARBA00022849"/>
    </source>
</evidence>
<dbReference type="EMBL" id="CP071090">
    <property type="protein sequence ID" value="QSQ20757.1"/>
    <property type="molecule type" value="Genomic_DNA"/>
</dbReference>
<dbReference type="RefSeq" id="WP_206722337.1">
    <property type="nucleotide sequence ID" value="NZ_CP071090.1"/>
</dbReference>
<dbReference type="InterPro" id="IPR036196">
    <property type="entry name" value="Ptyr_pPase_sf"/>
</dbReference>
<name>A0ABX7NPI2_9BACT</name>
<evidence type="ECO:0000313" key="4">
    <source>
        <dbReference type="Proteomes" id="UP000662747"/>
    </source>
</evidence>
<reference evidence="3 4" key="1">
    <citation type="submission" date="2021-02" db="EMBL/GenBank/DDBJ databases">
        <title>De Novo genome assembly of isolated myxobacteria.</title>
        <authorList>
            <person name="Stevens D.C."/>
        </authorList>
    </citation>
    <scope>NUCLEOTIDE SEQUENCE [LARGE SCALE GENOMIC DNA]</scope>
    <source>
        <strain evidence="4">SCPEA02</strain>
    </source>
</reference>
<organism evidence="3 4">
    <name type="scientific">Pyxidicoccus parkwayensis</name>
    <dbReference type="NCBI Taxonomy" id="2813578"/>
    <lineage>
        <taxon>Bacteria</taxon>
        <taxon>Pseudomonadati</taxon>
        <taxon>Myxococcota</taxon>
        <taxon>Myxococcia</taxon>
        <taxon>Myxococcales</taxon>
        <taxon>Cystobacterineae</taxon>
        <taxon>Myxococcaceae</taxon>
        <taxon>Pyxidicoccus</taxon>
    </lineage>
</organism>
<evidence type="ECO:0000259" key="2">
    <source>
        <dbReference type="SMART" id="SM00226"/>
    </source>
</evidence>
<dbReference type="SMART" id="SM00226">
    <property type="entry name" value="LMWPc"/>
    <property type="match status" value="1"/>
</dbReference>
<dbReference type="CDD" id="cd16345">
    <property type="entry name" value="LMWP_ArsC"/>
    <property type="match status" value="1"/>
</dbReference>
<dbReference type="PANTHER" id="PTHR43428">
    <property type="entry name" value="ARSENATE REDUCTASE"/>
    <property type="match status" value="1"/>
</dbReference>
<dbReference type="Pfam" id="PF01451">
    <property type="entry name" value="LMWPc"/>
    <property type="match status" value="1"/>
</dbReference>
<dbReference type="InterPro" id="IPR023485">
    <property type="entry name" value="Ptyr_pPase"/>
</dbReference>
<keyword evidence="4" id="KW-1185">Reference proteome</keyword>
<dbReference type="PANTHER" id="PTHR43428:SF1">
    <property type="entry name" value="ARSENATE REDUCTASE"/>
    <property type="match status" value="1"/>
</dbReference>
<accession>A0ABX7NPI2</accession>
<dbReference type="Gene3D" id="3.40.50.2300">
    <property type="match status" value="1"/>
</dbReference>
<protein>
    <submittedName>
        <fullName evidence="3">Arsenate reductase ArsC</fullName>
    </submittedName>
</protein>
<proteinExistence type="predicted"/>
<gene>
    <name evidence="3" type="ORF">JY651_36835</name>
</gene>
<dbReference type="Proteomes" id="UP000662747">
    <property type="component" value="Chromosome"/>
</dbReference>
<evidence type="ECO:0000313" key="3">
    <source>
        <dbReference type="EMBL" id="QSQ20757.1"/>
    </source>
</evidence>
<keyword evidence="1" id="KW-0059">Arsenical resistance</keyword>
<feature type="domain" description="Phosphotyrosine protein phosphatase I" evidence="2">
    <location>
        <begin position="2"/>
        <end position="128"/>
    </location>
</feature>
<sequence length="135" mass="14951">MNKVIFACVHNAGRSQMAAAFFNVMADPDRARATSAGTQPAERVHPEVLETMREIGIDLGEAKPRLLTDALAEDAQWLITMGCGEACPHVKGLKREDWPLEDPKGRSVQQVERIRDEVAARVADLLEREGWMRAG</sequence>